<proteinExistence type="predicted"/>
<feature type="region of interest" description="Disordered" evidence="1">
    <location>
        <begin position="1"/>
        <end position="29"/>
    </location>
</feature>
<dbReference type="AlphaFoldDB" id="A0A1M7SFJ8"/>
<organism evidence="2 3">
    <name type="scientific">Oceanicella actignis</name>
    <dbReference type="NCBI Taxonomy" id="1189325"/>
    <lineage>
        <taxon>Bacteria</taxon>
        <taxon>Pseudomonadati</taxon>
        <taxon>Pseudomonadota</taxon>
        <taxon>Alphaproteobacteria</taxon>
        <taxon>Rhodobacterales</taxon>
        <taxon>Paracoccaceae</taxon>
        <taxon>Oceanicella</taxon>
    </lineage>
</organism>
<protein>
    <submittedName>
        <fullName evidence="2">Uncharacterized protein</fullName>
    </submittedName>
</protein>
<evidence type="ECO:0000313" key="2">
    <source>
        <dbReference type="EMBL" id="SHN57276.1"/>
    </source>
</evidence>
<keyword evidence="3" id="KW-1185">Reference proteome</keyword>
<feature type="compositionally biased region" description="Basic and acidic residues" evidence="1">
    <location>
        <begin position="1"/>
        <end position="10"/>
    </location>
</feature>
<gene>
    <name evidence="2" type="ORF">SAMN05216200_102346</name>
</gene>
<reference evidence="2 3" key="1">
    <citation type="submission" date="2016-12" db="EMBL/GenBank/DDBJ databases">
        <authorList>
            <person name="Song W.-J."/>
            <person name="Kurnit D.M."/>
        </authorList>
    </citation>
    <scope>NUCLEOTIDE SEQUENCE [LARGE SCALE GENOMIC DNA]</scope>
    <source>
        <strain evidence="2 3">CGMCC 1.10808</strain>
    </source>
</reference>
<evidence type="ECO:0000256" key="1">
    <source>
        <dbReference type="SAM" id="MobiDB-lite"/>
    </source>
</evidence>
<dbReference type="EMBL" id="FRDL01000002">
    <property type="protein sequence ID" value="SHN57276.1"/>
    <property type="molecule type" value="Genomic_DNA"/>
</dbReference>
<name>A0A1M7SFJ8_9RHOB</name>
<dbReference type="Proteomes" id="UP000184066">
    <property type="component" value="Unassembled WGS sequence"/>
</dbReference>
<evidence type="ECO:0000313" key="3">
    <source>
        <dbReference type="Proteomes" id="UP000184066"/>
    </source>
</evidence>
<sequence>MAMTRREGAARRLAAPAGRDGGSDDGGDE</sequence>
<accession>A0A1M7SFJ8</accession>